<evidence type="ECO:0000256" key="2">
    <source>
        <dbReference type="ARBA" id="ARBA00023125"/>
    </source>
</evidence>
<dbReference type="Proteomes" id="UP000540014">
    <property type="component" value="Unassembled WGS sequence"/>
</dbReference>
<dbReference type="InterPro" id="IPR036390">
    <property type="entry name" value="WH_DNA-bd_sf"/>
</dbReference>
<dbReference type="InterPro" id="IPR000524">
    <property type="entry name" value="Tscrpt_reg_HTH_GntR"/>
</dbReference>
<dbReference type="RefSeq" id="WP_168965141.1">
    <property type="nucleotide sequence ID" value="NZ_JABAFR010000009.1"/>
</dbReference>
<dbReference type="AlphaFoldDB" id="A0A7X9RGW1"/>
<reference evidence="5 6" key="1">
    <citation type="submission" date="2020-04" db="EMBL/GenBank/DDBJ databases">
        <authorList>
            <person name="Hitch T.C.A."/>
            <person name="Wylensek D."/>
            <person name="Clavel T."/>
        </authorList>
    </citation>
    <scope>NUCLEOTIDE SEQUENCE [LARGE SCALE GENOMIC DNA]</scope>
    <source>
        <strain evidence="5 6">BSM-383-APC-22F</strain>
    </source>
</reference>
<dbReference type="PANTHER" id="PTHR38445:SF9">
    <property type="entry name" value="HTH-TYPE TRANSCRIPTIONAL REPRESSOR YTRA"/>
    <property type="match status" value="1"/>
</dbReference>
<dbReference type="EMBL" id="JABAFR010000009">
    <property type="protein sequence ID" value="NME44245.1"/>
    <property type="molecule type" value="Genomic_DNA"/>
</dbReference>
<evidence type="ECO:0000259" key="4">
    <source>
        <dbReference type="PROSITE" id="PS50949"/>
    </source>
</evidence>
<name>A0A7X9RGW1_9FIRM</name>
<dbReference type="SUPFAM" id="SSF46785">
    <property type="entry name" value="Winged helix' DNA-binding domain"/>
    <property type="match status" value="1"/>
</dbReference>
<evidence type="ECO:0000313" key="6">
    <source>
        <dbReference type="Proteomes" id="UP000540014"/>
    </source>
</evidence>
<keyword evidence="2" id="KW-0238">DNA-binding</keyword>
<gene>
    <name evidence="5" type="ORF">HF861_05020</name>
</gene>
<evidence type="ECO:0000256" key="1">
    <source>
        <dbReference type="ARBA" id="ARBA00023015"/>
    </source>
</evidence>
<organism evidence="5 6">
    <name type="scientific">Faecalicoccus pleomorphus</name>
    <dbReference type="NCBI Taxonomy" id="1323"/>
    <lineage>
        <taxon>Bacteria</taxon>
        <taxon>Bacillati</taxon>
        <taxon>Bacillota</taxon>
        <taxon>Erysipelotrichia</taxon>
        <taxon>Erysipelotrichales</taxon>
        <taxon>Erysipelotrichaceae</taxon>
        <taxon>Faecalicoccus</taxon>
    </lineage>
</organism>
<dbReference type="PROSITE" id="PS50949">
    <property type="entry name" value="HTH_GNTR"/>
    <property type="match status" value="1"/>
</dbReference>
<dbReference type="GO" id="GO:0003700">
    <property type="term" value="F:DNA-binding transcription factor activity"/>
    <property type="evidence" value="ECO:0007669"/>
    <property type="project" value="InterPro"/>
</dbReference>
<keyword evidence="3" id="KW-0804">Transcription</keyword>
<keyword evidence="1" id="KW-0805">Transcription regulation</keyword>
<dbReference type="PANTHER" id="PTHR38445">
    <property type="entry name" value="HTH-TYPE TRANSCRIPTIONAL REPRESSOR YTRA"/>
    <property type="match status" value="1"/>
</dbReference>
<dbReference type="Gene3D" id="1.10.10.10">
    <property type="entry name" value="Winged helix-like DNA-binding domain superfamily/Winged helix DNA-binding domain"/>
    <property type="match status" value="1"/>
</dbReference>
<evidence type="ECO:0000313" key="5">
    <source>
        <dbReference type="EMBL" id="NME44245.1"/>
    </source>
</evidence>
<dbReference type="CDD" id="cd07377">
    <property type="entry name" value="WHTH_GntR"/>
    <property type="match status" value="1"/>
</dbReference>
<dbReference type="GO" id="GO:0003677">
    <property type="term" value="F:DNA binding"/>
    <property type="evidence" value="ECO:0007669"/>
    <property type="project" value="UniProtKB-KW"/>
</dbReference>
<dbReference type="InterPro" id="IPR036388">
    <property type="entry name" value="WH-like_DNA-bd_sf"/>
</dbReference>
<evidence type="ECO:0000256" key="3">
    <source>
        <dbReference type="ARBA" id="ARBA00023163"/>
    </source>
</evidence>
<sequence>MSWDIDVREKVYQRLANEIFFRILHGEYVTGAKLPSYIKIAKEAGSSPETVRKAIRVLQEHGVIEKTRWGYFVSLDEEVIIAYRQEYLAVVEKEYLNAKEKVDANL</sequence>
<feature type="domain" description="HTH gntR-type" evidence="4">
    <location>
        <begin position="9"/>
        <end position="76"/>
    </location>
</feature>
<comment type="caution">
    <text evidence="5">The sequence shown here is derived from an EMBL/GenBank/DDBJ whole genome shotgun (WGS) entry which is preliminary data.</text>
</comment>
<dbReference type="SMART" id="SM00345">
    <property type="entry name" value="HTH_GNTR"/>
    <property type="match status" value="1"/>
</dbReference>
<protein>
    <submittedName>
        <fullName evidence="5">GntR family transcriptional regulator</fullName>
    </submittedName>
</protein>
<dbReference type="Pfam" id="PF00392">
    <property type="entry name" value="GntR"/>
    <property type="match status" value="1"/>
</dbReference>
<proteinExistence type="predicted"/>
<accession>A0A7X9RGW1</accession>